<dbReference type="AlphaFoldDB" id="A0A0E9SY10"/>
<reference evidence="1" key="2">
    <citation type="journal article" date="2015" name="Fish Shellfish Immunol.">
        <title>Early steps in the European eel (Anguilla anguilla)-Vibrio vulnificus interaction in the gills: Role of the RtxA13 toxin.</title>
        <authorList>
            <person name="Callol A."/>
            <person name="Pajuelo D."/>
            <person name="Ebbesson L."/>
            <person name="Teles M."/>
            <person name="MacKenzie S."/>
            <person name="Amaro C."/>
        </authorList>
    </citation>
    <scope>NUCLEOTIDE SEQUENCE</scope>
</reference>
<evidence type="ECO:0000313" key="1">
    <source>
        <dbReference type="EMBL" id="JAH45408.1"/>
    </source>
</evidence>
<organism evidence="1">
    <name type="scientific">Anguilla anguilla</name>
    <name type="common">European freshwater eel</name>
    <name type="synonym">Muraena anguilla</name>
    <dbReference type="NCBI Taxonomy" id="7936"/>
    <lineage>
        <taxon>Eukaryota</taxon>
        <taxon>Metazoa</taxon>
        <taxon>Chordata</taxon>
        <taxon>Craniata</taxon>
        <taxon>Vertebrata</taxon>
        <taxon>Euteleostomi</taxon>
        <taxon>Actinopterygii</taxon>
        <taxon>Neopterygii</taxon>
        <taxon>Teleostei</taxon>
        <taxon>Anguilliformes</taxon>
        <taxon>Anguillidae</taxon>
        <taxon>Anguilla</taxon>
    </lineage>
</organism>
<dbReference type="EMBL" id="GBXM01063169">
    <property type="protein sequence ID" value="JAH45408.1"/>
    <property type="molecule type" value="Transcribed_RNA"/>
</dbReference>
<proteinExistence type="predicted"/>
<name>A0A0E9SY10_ANGAN</name>
<sequence>MSCGFVSAISIPSYVATNQTVFGLLLKTIWLCKTGTNSYLAIDTAYEYILQTNVTN</sequence>
<reference evidence="1" key="1">
    <citation type="submission" date="2014-11" db="EMBL/GenBank/DDBJ databases">
        <authorList>
            <person name="Amaro Gonzalez C."/>
        </authorList>
    </citation>
    <scope>NUCLEOTIDE SEQUENCE</scope>
</reference>
<protein>
    <submittedName>
        <fullName evidence="1">Uncharacterized protein</fullName>
    </submittedName>
</protein>
<accession>A0A0E9SY10</accession>